<organism evidence="2 3">
    <name type="scientific">Viridibacillus arvi</name>
    <dbReference type="NCBI Taxonomy" id="263475"/>
    <lineage>
        <taxon>Bacteria</taxon>
        <taxon>Bacillati</taxon>
        <taxon>Bacillota</taxon>
        <taxon>Bacilli</taxon>
        <taxon>Bacillales</taxon>
        <taxon>Caryophanaceae</taxon>
        <taxon>Viridibacillus</taxon>
    </lineage>
</organism>
<dbReference type="OrthoDB" id="9884680at2"/>
<feature type="signal peptide" evidence="1">
    <location>
        <begin position="1"/>
        <end position="22"/>
    </location>
</feature>
<accession>A0A0M0LLI0</accession>
<dbReference type="EMBL" id="LILB01000001">
    <property type="protein sequence ID" value="KOO51553.1"/>
    <property type="molecule type" value="Genomic_DNA"/>
</dbReference>
<dbReference type="PROSITE" id="PS51257">
    <property type="entry name" value="PROKAR_LIPOPROTEIN"/>
    <property type="match status" value="1"/>
</dbReference>
<dbReference type="RefSeq" id="WP_053415697.1">
    <property type="nucleotide sequence ID" value="NZ_LILB01000001.1"/>
</dbReference>
<dbReference type="STRING" id="263475.AMD00_03545"/>
<keyword evidence="3" id="KW-1185">Reference proteome</keyword>
<evidence type="ECO:0008006" key="4">
    <source>
        <dbReference type="Google" id="ProtNLM"/>
    </source>
</evidence>
<evidence type="ECO:0000313" key="2">
    <source>
        <dbReference type="EMBL" id="KOO51553.1"/>
    </source>
</evidence>
<comment type="caution">
    <text evidence="2">The sequence shown here is derived from an EMBL/GenBank/DDBJ whole genome shotgun (WGS) entry which is preliminary data.</text>
</comment>
<reference evidence="3" key="1">
    <citation type="submission" date="2015-08" db="EMBL/GenBank/DDBJ databases">
        <title>Fjat-10028 dsm 16317.</title>
        <authorList>
            <person name="Liu B."/>
            <person name="Wang J."/>
            <person name="Zhu Y."/>
            <person name="Liu G."/>
            <person name="Chen Q."/>
            <person name="Chen Z."/>
            <person name="Lan J."/>
            <person name="Che J."/>
            <person name="Ge C."/>
            <person name="Shi H."/>
            <person name="Pan Z."/>
            <person name="Liu X."/>
        </authorList>
    </citation>
    <scope>NUCLEOTIDE SEQUENCE [LARGE SCALE GENOMIC DNA]</scope>
    <source>
        <strain evidence="3">DSM 16317</strain>
    </source>
</reference>
<keyword evidence="1" id="KW-0732">Signal</keyword>
<dbReference type="AlphaFoldDB" id="A0A0M0LLI0"/>
<evidence type="ECO:0000313" key="3">
    <source>
        <dbReference type="Proteomes" id="UP000036867"/>
    </source>
</evidence>
<protein>
    <recommendedName>
        <fullName evidence="4">DUF3221 domain-containing protein</fullName>
    </recommendedName>
</protein>
<evidence type="ECO:0000256" key="1">
    <source>
        <dbReference type="SAM" id="SignalP"/>
    </source>
</evidence>
<dbReference type="GeneID" id="301135180"/>
<name>A0A0M0LLI0_9BACL</name>
<dbReference type="Proteomes" id="UP000036867">
    <property type="component" value="Unassembled WGS sequence"/>
</dbReference>
<proteinExistence type="predicted"/>
<feature type="chain" id="PRO_5005603472" description="DUF3221 domain-containing protein" evidence="1">
    <location>
        <begin position="23"/>
        <end position="123"/>
    </location>
</feature>
<sequence>MKRKMINTIVLSCLSIMLFGCASKEERIDVTFELSNDIKVNVTQVAKDYLIKNNCGTSETIQVGTASITDYLVGASDEVSDPKDIGQVVYKVTFKDKSHVDTYLPEVLVNQDNNRVVGFIVGN</sequence>
<gene>
    <name evidence="2" type="ORF">AMD00_03545</name>
</gene>